<feature type="region of interest" description="Disordered" evidence="1">
    <location>
        <begin position="1"/>
        <end position="22"/>
    </location>
</feature>
<sequence>MAFDQFAHAAWRKSSRSGNSGGQCVELAHAAEVVGIRDSKNQAGPVLVFGQAELTRFLDAVKAGRLHG</sequence>
<reference evidence="3" key="1">
    <citation type="submission" date="2022-06" db="EMBL/GenBank/DDBJ databases">
        <title>Genomic Encyclopedia of Archaeal and Bacterial Type Strains, Phase II (KMG-II): from individual species to whole genera.</title>
        <authorList>
            <person name="Goeker M."/>
        </authorList>
    </citation>
    <scope>NUCLEOTIDE SEQUENCE</scope>
    <source>
        <strain evidence="3">DSM 43935</strain>
    </source>
</reference>
<organism evidence="3 4">
    <name type="scientific">Goodfellowiella coeruleoviolacea</name>
    <dbReference type="NCBI Taxonomy" id="334858"/>
    <lineage>
        <taxon>Bacteria</taxon>
        <taxon>Bacillati</taxon>
        <taxon>Actinomycetota</taxon>
        <taxon>Actinomycetes</taxon>
        <taxon>Pseudonocardiales</taxon>
        <taxon>Pseudonocardiaceae</taxon>
        <taxon>Goodfellowiella</taxon>
    </lineage>
</organism>
<evidence type="ECO:0000256" key="1">
    <source>
        <dbReference type="SAM" id="MobiDB-lite"/>
    </source>
</evidence>
<dbReference type="InterPro" id="IPR007278">
    <property type="entry name" value="DUF397"/>
</dbReference>
<comment type="caution">
    <text evidence="3">The sequence shown here is derived from an EMBL/GenBank/DDBJ whole genome shotgun (WGS) entry which is preliminary data.</text>
</comment>
<protein>
    <recommendedName>
        <fullName evidence="2">DUF397 domain-containing protein</fullName>
    </recommendedName>
</protein>
<name>A0AAE3KE34_9PSEU</name>
<feature type="domain" description="DUF397" evidence="2">
    <location>
        <begin position="9"/>
        <end position="62"/>
    </location>
</feature>
<evidence type="ECO:0000313" key="3">
    <source>
        <dbReference type="EMBL" id="MCP2164856.1"/>
    </source>
</evidence>
<proteinExistence type="predicted"/>
<gene>
    <name evidence="3" type="ORF">LX83_001696</name>
</gene>
<dbReference type="EMBL" id="JAMTCK010000003">
    <property type="protein sequence ID" value="MCP2164856.1"/>
    <property type="molecule type" value="Genomic_DNA"/>
</dbReference>
<evidence type="ECO:0000259" key="2">
    <source>
        <dbReference type="Pfam" id="PF04149"/>
    </source>
</evidence>
<dbReference type="Pfam" id="PF04149">
    <property type="entry name" value="DUF397"/>
    <property type="match status" value="1"/>
</dbReference>
<dbReference type="RefSeq" id="WP_301327775.1">
    <property type="nucleotide sequence ID" value="NZ_JAMTCK010000003.1"/>
</dbReference>
<evidence type="ECO:0000313" key="4">
    <source>
        <dbReference type="Proteomes" id="UP001206128"/>
    </source>
</evidence>
<dbReference type="AlphaFoldDB" id="A0AAE3KE34"/>
<accession>A0AAE3KE34</accession>
<keyword evidence="4" id="KW-1185">Reference proteome</keyword>
<dbReference type="Proteomes" id="UP001206128">
    <property type="component" value="Unassembled WGS sequence"/>
</dbReference>